<evidence type="ECO:0000256" key="11">
    <source>
        <dbReference type="ARBA" id="ARBA00022842"/>
    </source>
</evidence>
<feature type="domain" description="Pyridoxamine kinase/Phosphomethylpyrimidine kinase" evidence="20">
    <location>
        <begin position="17"/>
        <end position="261"/>
    </location>
</feature>
<comment type="pathway">
    <text evidence="4 18">Cofactor biosynthesis; thiamine diphosphate biosynthesis; thiamine phosphate from 4-amino-2-methyl-5-diphosphomethylpyrimidine and 4-methyl-5-(2-phosphoethyl)-thiazole: step 1/1.</text>
</comment>
<evidence type="ECO:0000256" key="18">
    <source>
        <dbReference type="HAMAP-Rule" id="MF_00097"/>
    </source>
</evidence>
<gene>
    <name evidence="21" type="primary">thiD</name>
    <name evidence="18" type="synonym">thiE</name>
    <name evidence="21" type="ORF">G6R29_00530</name>
</gene>
<dbReference type="SUPFAM" id="SSF51391">
    <property type="entry name" value="Thiamin phosphate synthase"/>
    <property type="match status" value="1"/>
</dbReference>
<comment type="catalytic activity">
    <reaction evidence="16 18">
        <text>2-(2-carboxy-4-methylthiazol-5-yl)ethyl phosphate + 4-amino-2-methyl-5-(diphosphooxymethyl)pyrimidine + 2 H(+) = thiamine phosphate + CO2 + diphosphate</text>
        <dbReference type="Rhea" id="RHEA:47848"/>
        <dbReference type="ChEBI" id="CHEBI:15378"/>
        <dbReference type="ChEBI" id="CHEBI:16526"/>
        <dbReference type="ChEBI" id="CHEBI:33019"/>
        <dbReference type="ChEBI" id="CHEBI:37575"/>
        <dbReference type="ChEBI" id="CHEBI:57841"/>
        <dbReference type="ChEBI" id="CHEBI:62890"/>
        <dbReference type="EC" id="2.5.1.3"/>
    </reaction>
</comment>
<evidence type="ECO:0000259" key="20">
    <source>
        <dbReference type="Pfam" id="PF08543"/>
    </source>
</evidence>
<dbReference type="Pfam" id="PF02581">
    <property type="entry name" value="TMP-TENI"/>
    <property type="match status" value="1"/>
</dbReference>
<evidence type="ECO:0000256" key="1">
    <source>
        <dbReference type="ARBA" id="ARBA00000151"/>
    </source>
</evidence>
<dbReference type="InterPro" id="IPR034291">
    <property type="entry name" value="TMP_synthase"/>
</dbReference>
<keyword evidence="10" id="KW-0067">ATP-binding</keyword>
<feature type="binding site" evidence="18">
    <location>
        <position position="369"/>
    </location>
    <ligand>
        <name>Mg(2+)</name>
        <dbReference type="ChEBI" id="CHEBI:18420"/>
    </ligand>
</feature>
<keyword evidence="7 18" id="KW-0479">Metal-binding</keyword>
<keyword evidence="8" id="KW-0547">Nucleotide-binding</keyword>
<dbReference type="Gene3D" id="3.20.20.70">
    <property type="entry name" value="Aldolase class I"/>
    <property type="match status" value="1"/>
</dbReference>
<evidence type="ECO:0000256" key="6">
    <source>
        <dbReference type="ARBA" id="ARBA00022679"/>
    </source>
</evidence>
<evidence type="ECO:0000256" key="14">
    <source>
        <dbReference type="ARBA" id="ARBA00037917"/>
    </source>
</evidence>
<dbReference type="InterPro" id="IPR013785">
    <property type="entry name" value="Aldolase_TIM"/>
</dbReference>
<dbReference type="PANTHER" id="PTHR20858">
    <property type="entry name" value="PHOSPHOMETHYLPYRIMIDINE KINASE"/>
    <property type="match status" value="1"/>
</dbReference>
<feature type="binding site" evidence="18">
    <location>
        <position position="349"/>
    </location>
    <ligand>
        <name>4-amino-2-methyl-5-(diphosphooxymethyl)pyrimidine</name>
        <dbReference type="ChEBI" id="CHEBI:57841"/>
    </ligand>
</feature>
<feature type="binding site" evidence="18">
    <location>
        <position position="387"/>
    </location>
    <ligand>
        <name>4-amino-2-methyl-5-(diphosphooxymethyl)pyrimidine</name>
        <dbReference type="ChEBI" id="CHEBI:57841"/>
    </ligand>
</feature>
<dbReference type="EMBL" id="JAAMFK010000001">
    <property type="protein sequence ID" value="MBS9338123.1"/>
    <property type="molecule type" value="Genomic_DNA"/>
</dbReference>
<evidence type="ECO:0000256" key="7">
    <source>
        <dbReference type="ARBA" id="ARBA00022723"/>
    </source>
</evidence>
<evidence type="ECO:0000256" key="5">
    <source>
        <dbReference type="ARBA" id="ARBA00009879"/>
    </source>
</evidence>
<feature type="binding site" evidence="18">
    <location>
        <position position="418"/>
    </location>
    <ligand>
        <name>4-amino-2-methyl-5-(diphosphooxymethyl)pyrimidine</name>
        <dbReference type="ChEBI" id="CHEBI:57841"/>
    </ligand>
</feature>
<dbReference type="Proteomes" id="UP001519504">
    <property type="component" value="Unassembled WGS sequence"/>
</dbReference>
<organism evidence="21 22">
    <name type="scientific">Fructobacillus broussonetiae</name>
    <dbReference type="NCBI Taxonomy" id="2713173"/>
    <lineage>
        <taxon>Bacteria</taxon>
        <taxon>Bacillati</taxon>
        <taxon>Bacillota</taxon>
        <taxon>Bacilli</taxon>
        <taxon>Lactobacillales</taxon>
        <taxon>Lactobacillaceae</taxon>
        <taxon>Fructobacillus</taxon>
    </lineage>
</organism>
<comment type="similarity">
    <text evidence="18">Belongs to the thiamine-phosphate synthase family.</text>
</comment>
<evidence type="ECO:0000256" key="17">
    <source>
        <dbReference type="ARBA" id="ARBA00047883"/>
    </source>
</evidence>
<evidence type="ECO:0000256" key="9">
    <source>
        <dbReference type="ARBA" id="ARBA00022777"/>
    </source>
</evidence>
<dbReference type="InterPro" id="IPR022998">
    <property type="entry name" value="ThiamineP_synth_TenI"/>
</dbReference>
<dbReference type="Pfam" id="PF08543">
    <property type="entry name" value="Phos_pyr_kin"/>
    <property type="match status" value="1"/>
</dbReference>
<comment type="caution">
    <text evidence="21">The sequence shown here is derived from an EMBL/GenBank/DDBJ whole genome shotgun (WGS) entry which is preliminary data.</text>
</comment>
<evidence type="ECO:0000256" key="15">
    <source>
        <dbReference type="ARBA" id="ARBA00047334"/>
    </source>
</evidence>
<keyword evidence="22" id="KW-1185">Reference proteome</keyword>
<feature type="binding site" evidence="18">
    <location>
        <position position="446"/>
    </location>
    <ligand>
        <name>2-[(2R,5Z)-2-carboxy-4-methylthiazol-5(2H)-ylidene]ethyl phosphate</name>
        <dbReference type="ChEBI" id="CHEBI:62899"/>
    </ligand>
</feature>
<dbReference type="InterPro" id="IPR004399">
    <property type="entry name" value="HMP/HMP-P_kinase_dom"/>
</dbReference>
<evidence type="ECO:0000256" key="13">
    <source>
        <dbReference type="ARBA" id="ARBA00023268"/>
    </source>
</evidence>
<comment type="pathway">
    <text evidence="14">Cofactor biosynthesis; thiamine diphosphate biosynthesis; 4-amino-2-methyl-5-diphosphomethylpyrimidine from 5-amino-1-(5-phospho-D-ribosyl)imidazole: step 2/3.</text>
</comment>
<dbReference type="HAMAP" id="MF_00097">
    <property type="entry name" value="TMP_synthase"/>
    <property type="match status" value="1"/>
</dbReference>
<evidence type="ECO:0000256" key="2">
    <source>
        <dbReference type="ARBA" id="ARBA00000565"/>
    </source>
</evidence>
<dbReference type="EC" id="2.5.1.3" evidence="18"/>
<feature type="binding site" evidence="18">
    <location>
        <begin position="314"/>
        <end position="318"/>
    </location>
    <ligand>
        <name>4-amino-2-methyl-5-(diphosphooxymethyl)pyrimidine</name>
        <dbReference type="ChEBI" id="CHEBI:57841"/>
    </ligand>
</feature>
<feature type="binding site" evidence="18">
    <location>
        <begin position="466"/>
        <end position="467"/>
    </location>
    <ligand>
        <name>2-[(2R,5Z)-2-carboxy-4-methylthiazol-5(2H)-ylidene]ethyl phosphate</name>
        <dbReference type="ChEBI" id="CHEBI:62899"/>
    </ligand>
</feature>
<name>A0ABS5QY54_9LACO</name>
<evidence type="ECO:0000256" key="3">
    <source>
        <dbReference type="ARBA" id="ARBA00004769"/>
    </source>
</evidence>
<dbReference type="SUPFAM" id="SSF53613">
    <property type="entry name" value="Ribokinase-like"/>
    <property type="match status" value="1"/>
</dbReference>
<evidence type="ECO:0000256" key="12">
    <source>
        <dbReference type="ARBA" id="ARBA00022977"/>
    </source>
</evidence>
<dbReference type="Gene3D" id="3.40.1190.20">
    <property type="match status" value="1"/>
</dbReference>
<dbReference type="GO" id="GO:0008902">
    <property type="term" value="F:hydroxymethylpyrimidine kinase activity"/>
    <property type="evidence" value="ECO:0007669"/>
    <property type="project" value="UniProtKB-EC"/>
</dbReference>
<accession>A0ABS5QY54</accession>
<comment type="pathway">
    <text evidence="3">Cofactor biosynthesis; thiamine diphosphate biosynthesis; 4-amino-2-methyl-5-diphosphomethylpyrimidine from 5-amino-1-(5-phospho-D-ribosyl)imidazole: step 3/3.</text>
</comment>
<feature type="binding site" evidence="18">
    <location>
        <position position="350"/>
    </location>
    <ligand>
        <name>Mg(2+)</name>
        <dbReference type="ChEBI" id="CHEBI:18420"/>
    </ligand>
</feature>
<reference evidence="21 22" key="1">
    <citation type="submission" date="2020-02" db="EMBL/GenBank/DDBJ databases">
        <title>Fructobacillus sp. isolated from paper mulberry of Taiwan.</title>
        <authorList>
            <person name="Lin S.-T."/>
        </authorList>
    </citation>
    <scope>NUCLEOTIDE SEQUENCE [LARGE SCALE GENOMIC DNA]</scope>
    <source>
        <strain evidence="21 22">M2-14</strain>
    </source>
</reference>
<dbReference type="InterPro" id="IPR013749">
    <property type="entry name" value="PM/HMP-P_kinase-1"/>
</dbReference>
<proteinExistence type="inferred from homology"/>
<evidence type="ECO:0000256" key="16">
    <source>
        <dbReference type="ARBA" id="ARBA00047851"/>
    </source>
</evidence>
<dbReference type="PANTHER" id="PTHR20858:SF17">
    <property type="entry name" value="HYDROXYMETHYLPYRIMIDINE_PHOSPHOMETHYLPYRIMIDINE KINASE THI20-RELATED"/>
    <property type="match status" value="1"/>
</dbReference>
<keyword evidence="11 18" id="KW-0460">Magnesium</keyword>
<feature type="binding site" evidence="18">
    <location>
        <begin position="415"/>
        <end position="417"/>
    </location>
    <ligand>
        <name>2-[(2R,5Z)-2-carboxy-4-methylthiazol-5(2H)-ylidene]ethyl phosphate</name>
        <dbReference type="ChEBI" id="CHEBI:62899"/>
    </ligand>
</feature>
<evidence type="ECO:0000313" key="22">
    <source>
        <dbReference type="Proteomes" id="UP001519504"/>
    </source>
</evidence>
<dbReference type="NCBIfam" id="TIGR00097">
    <property type="entry name" value="HMP-P_kinase"/>
    <property type="match status" value="1"/>
</dbReference>
<evidence type="ECO:0000256" key="10">
    <source>
        <dbReference type="ARBA" id="ARBA00022840"/>
    </source>
</evidence>
<keyword evidence="9 21" id="KW-0418">Kinase</keyword>
<comment type="catalytic activity">
    <reaction evidence="17 18">
        <text>2-[(2R,5Z)-2-carboxy-4-methylthiazol-5(2H)-ylidene]ethyl phosphate + 4-amino-2-methyl-5-(diphosphooxymethyl)pyrimidine + 2 H(+) = thiamine phosphate + CO2 + diphosphate</text>
        <dbReference type="Rhea" id="RHEA:47844"/>
        <dbReference type="ChEBI" id="CHEBI:15378"/>
        <dbReference type="ChEBI" id="CHEBI:16526"/>
        <dbReference type="ChEBI" id="CHEBI:33019"/>
        <dbReference type="ChEBI" id="CHEBI:37575"/>
        <dbReference type="ChEBI" id="CHEBI:57841"/>
        <dbReference type="ChEBI" id="CHEBI:62899"/>
        <dbReference type="EC" id="2.5.1.3"/>
    </reaction>
</comment>
<dbReference type="CDD" id="cd01169">
    <property type="entry name" value="HMPP_kinase"/>
    <property type="match status" value="1"/>
</dbReference>
<comment type="function">
    <text evidence="18">Condenses 4-methyl-5-(beta-hydroxyethyl)thiazole monophosphate (THZ-P) and 2-methyl-4-amino-5-hydroxymethyl pyrimidine pyrophosphate (HMP-PP) to form thiamine monophosphate (TMP).</text>
</comment>
<keyword evidence="12 18" id="KW-0784">Thiamine biosynthesis</keyword>
<dbReference type="InterPro" id="IPR029056">
    <property type="entry name" value="Ribokinase-like"/>
</dbReference>
<comment type="catalytic activity">
    <reaction evidence="15 18">
        <text>4-methyl-5-(2-phosphooxyethyl)-thiazole + 4-amino-2-methyl-5-(diphosphooxymethyl)pyrimidine + H(+) = thiamine phosphate + diphosphate</text>
        <dbReference type="Rhea" id="RHEA:22328"/>
        <dbReference type="ChEBI" id="CHEBI:15378"/>
        <dbReference type="ChEBI" id="CHEBI:33019"/>
        <dbReference type="ChEBI" id="CHEBI:37575"/>
        <dbReference type="ChEBI" id="CHEBI:57841"/>
        <dbReference type="ChEBI" id="CHEBI:58296"/>
        <dbReference type="EC" id="2.5.1.3"/>
    </reaction>
</comment>
<protein>
    <recommendedName>
        <fullName evidence="18">Thiamine-phosphate synthase</fullName>
        <shortName evidence="18">TP synthase</shortName>
        <shortName evidence="18">TPS</shortName>
        <ecNumber evidence="18">2.5.1.3</ecNumber>
    </recommendedName>
    <alternativeName>
        <fullName evidence="18">Thiamine-phosphate pyrophosphorylase</fullName>
        <shortName evidence="18">TMP pyrophosphorylase</shortName>
        <shortName evidence="18">TMP-PPase</shortName>
    </alternativeName>
</protein>
<dbReference type="CDD" id="cd00564">
    <property type="entry name" value="TMP_TenI"/>
    <property type="match status" value="1"/>
</dbReference>
<sequence>MQKKVMYPTALTIAGSDCGGGAGLQADIKTMQAFEVYSTSVIVGLTAQNTYGVQDVMPTPVEMINAQFDSLYADFDIKAAKTGALFDADRVQAVAENVVKYGVKNLVVDPVMVAKGGAQLLDDNGVLAVKKDLLPKALLVTPNLPEAKLLAGMTIESKEDMKTAGLIIQESGVPNVIVKGGHLEMETVYDYVLLEDEEFFMTGPKVHNENKHGTGDTLSSAITSGLAKGLFLKQAIVEGHAYMNRIINHSLFVGHGHGPLNHGNWADPNKVRTGFGLEVLGPQLVIETENISGSPRALANLVKSACRSGVKVVQLREKDETKLNWEDKVVLAKALKQICSDNHSLFFIDDDLDLAILSHADGIHVGQSDTSVEHIVQQAPNLLIGLSISTMEEFKKSEHLFQHLAYIGVGPVFATQTKKDAKLPIGLDGLKAIKAKSPVPVIGIGGVSEETASRILDAGADGVAAISAFTKSNNLYKTVFELSKKE</sequence>
<evidence type="ECO:0000256" key="8">
    <source>
        <dbReference type="ARBA" id="ARBA00022741"/>
    </source>
</evidence>
<comment type="similarity">
    <text evidence="5">Belongs to the ThiD family.</text>
</comment>
<evidence type="ECO:0000313" key="21">
    <source>
        <dbReference type="EMBL" id="MBS9338123.1"/>
    </source>
</evidence>
<comment type="catalytic activity">
    <reaction evidence="1">
        <text>4-amino-5-hydroxymethyl-2-methylpyrimidine + ATP = 4-amino-2-methyl-5-(phosphooxymethyl)pyrimidine + ADP + H(+)</text>
        <dbReference type="Rhea" id="RHEA:23096"/>
        <dbReference type="ChEBI" id="CHEBI:15378"/>
        <dbReference type="ChEBI" id="CHEBI:16892"/>
        <dbReference type="ChEBI" id="CHEBI:30616"/>
        <dbReference type="ChEBI" id="CHEBI:58354"/>
        <dbReference type="ChEBI" id="CHEBI:456216"/>
        <dbReference type="EC" id="2.7.1.49"/>
    </reaction>
</comment>
<keyword evidence="6 18" id="KW-0808">Transferase</keyword>
<dbReference type="GO" id="GO:0008972">
    <property type="term" value="F:phosphomethylpyrimidine kinase activity"/>
    <property type="evidence" value="ECO:0007669"/>
    <property type="project" value="UniProtKB-EC"/>
</dbReference>
<dbReference type="InterPro" id="IPR036206">
    <property type="entry name" value="ThiamineP_synth_sf"/>
</dbReference>
<evidence type="ECO:0000259" key="19">
    <source>
        <dbReference type="Pfam" id="PF02581"/>
    </source>
</evidence>
<evidence type="ECO:0000256" key="4">
    <source>
        <dbReference type="ARBA" id="ARBA00005165"/>
    </source>
</evidence>
<dbReference type="NCBIfam" id="TIGR00693">
    <property type="entry name" value="thiE"/>
    <property type="match status" value="1"/>
</dbReference>
<comment type="catalytic activity">
    <reaction evidence="2">
        <text>4-amino-2-methyl-5-(phosphooxymethyl)pyrimidine + ATP = 4-amino-2-methyl-5-(diphosphooxymethyl)pyrimidine + ADP</text>
        <dbReference type="Rhea" id="RHEA:19893"/>
        <dbReference type="ChEBI" id="CHEBI:30616"/>
        <dbReference type="ChEBI" id="CHEBI:57841"/>
        <dbReference type="ChEBI" id="CHEBI:58354"/>
        <dbReference type="ChEBI" id="CHEBI:456216"/>
        <dbReference type="EC" id="2.7.4.7"/>
    </reaction>
</comment>
<keyword evidence="13" id="KW-0511">Multifunctional enzyme</keyword>
<comment type="cofactor">
    <cofactor evidence="18">
        <name>Mg(2+)</name>
        <dbReference type="ChEBI" id="CHEBI:18420"/>
    </cofactor>
    <text evidence="18">Binds 1 Mg(2+) ion per subunit.</text>
</comment>
<feature type="domain" description="Thiamine phosphate synthase/TenI" evidence="19">
    <location>
        <begin position="291"/>
        <end position="468"/>
    </location>
</feature>